<evidence type="ECO:0000313" key="2">
    <source>
        <dbReference type="Proteomes" id="UP000190961"/>
    </source>
</evidence>
<organism evidence="1 2">
    <name type="scientific">Ohtaekwangia koreensis</name>
    <dbReference type="NCBI Taxonomy" id="688867"/>
    <lineage>
        <taxon>Bacteria</taxon>
        <taxon>Pseudomonadati</taxon>
        <taxon>Bacteroidota</taxon>
        <taxon>Cytophagia</taxon>
        <taxon>Cytophagales</taxon>
        <taxon>Fulvivirgaceae</taxon>
        <taxon>Ohtaekwangia</taxon>
    </lineage>
</organism>
<dbReference type="OrthoDB" id="661524at2"/>
<accession>A0A1T5LEV5</accession>
<sequence length="127" mass="13729">MANFKPNAGKKSSKKTVDEGIKKFDEKFRKDKNVDTKSIFFGRDALLKMLSEDGSSGITIFLTYQPNPDADNKDTIQLALVPTKEDGTLIWEDESKASAATTALSTAAPSTSVSYVGGVTCPPYCPK</sequence>
<keyword evidence="2" id="KW-1185">Reference proteome</keyword>
<evidence type="ECO:0000313" key="1">
    <source>
        <dbReference type="EMBL" id="SKC74523.1"/>
    </source>
</evidence>
<dbReference type="Proteomes" id="UP000190961">
    <property type="component" value="Unassembled WGS sequence"/>
</dbReference>
<proteinExistence type="predicted"/>
<name>A0A1T5LEV5_9BACT</name>
<dbReference type="AlphaFoldDB" id="A0A1T5LEV5"/>
<gene>
    <name evidence="1" type="ORF">SAMN05660236_3088</name>
</gene>
<protein>
    <submittedName>
        <fullName evidence="1">Uncharacterized protein</fullName>
    </submittedName>
</protein>
<dbReference type="EMBL" id="FUZU01000002">
    <property type="protein sequence ID" value="SKC74523.1"/>
    <property type="molecule type" value="Genomic_DNA"/>
</dbReference>
<reference evidence="1 2" key="1">
    <citation type="submission" date="2017-02" db="EMBL/GenBank/DDBJ databases">
        <authorList>
            <person name="Peterson S.W."/>
        </authorList>
    </citation>
    <scope>NUCLEOTIDE SEQUENCE [LARGE SCALE GENOMIC DNA]</scope>
    <source>
        <strain evidence="1 2">DSM 25262</strain>
    </source>
</reference>
<dbReference type="RefSeq" id="WP_079687642.1">
    <property type="nucleotide sequence ID" value="NZ_FUZU01000002.1"/>
</dbReference>
<dbReference type="STRING" id="688867.SAMN05660236_3088"/>